<dbReference type="PANTHER" id="PTHR11132">
    <property type="entry name" value="SOLUTE CARRIER FAMILY 35"/>
    <property type="match status" value="1"/>
</dbReference>
<evidence type="ECO:0000256" key="4">
    <source>
        <dbReference type="ARBA" id="ARBA00023136"/>
    </source>
</evidence>
<keyword evidence="4 6" id="KW-0472">Membrane</keyword>
<feature type="transmembrane region" description="Helical" evidence="6">
    <location>
        <begin position="155"/>
        <end position="174"/>
    </location>
</feature>
<feature type="transmembrane region" description="Helical" evidence="6">
    <location>
        <begin position="12"/>
        <end position="30"/>
    </location>
</feature>
<dbReference type="EMBL" id="HBGA01036066">
    <property type="protein sequence ID" value="CAD9002086.1"/>
    <property type="molecule type" value="Transcribed_RNA"/>
</dbReference>
<feature type="transmembrane region" description="Helical" evidence="6">
    <location>
        <begin position="278"/>
        <end position="297"/>
    </location>
</feature>
<feature type="compositionally biased region" description="Polar residues" evidence="5">
    <location>
        <begin position="327"/>
        <end position="341"/>
    </location>
</feature>
<comment type="subcellular location">
    <subcellularLocation>
        <location evidence="1">Membrane</location>
        <topology evidence="1">Multi-pass membrane protein</topology>
    </subcellularLocation>
</comment>
<feature type="region of interest" description="Disordered" evidence="5">
    <location>
        <begin position="321"/>
        <end position="341"/>
    </location>
</feature>
<dbReference type="SUPFAM" id="SSF103481">
    <property type="entry name" value="Multidrug resistance efflux transporter EmrE"/>
    <property type="match status" value="1"/>
</dbReference>
<dbReference type="InterPro" id="IPR050186">
    <property type="entry name" value="TPT_transporter"/>
</dbReference>
<evidence type="ECO:0000313" key="8">
    <source>
        <dbReference type="EMBL" id="CAD9002086.1"/>
    </source>
</evidence>
<evidence type="ECO:0000256" key="2">
    <source>
        <dbReference type="ARBA" id="ARBA00022692"/>
    </source>
</evidence>
<evidence type="ECO:0000256" key="1">
    <source>
        <dbReference type="ARBA" id="ARBA00004141"/>
    </source>
</evidence>
<feature type="transmembrane region" description="Helical" evidence="6">
    <location>
        <begin position="186"/>
        <end position="208"/>
    </location>
</feature>
<proteinExistence type="predicted"/>
<reference evidence="8" key="1">
    <citation type="submission" date="2021-01" db="EMBL/GenBank/DDBJ databases">
        <authorList>
            <person name="Corre E."/>
            <person name="Pelletier E."/>
            <person name="Niang G."/>
            <person name="Scheremetjew M."/>
            <person name="Finn R."/>
            <person name="Kale V."/>
            <person name="Holt S."/>
            <person name="Cochrane G."/>
            <person name="Meng A."/>
            <person name="Brown T."/>
            <person name="Cohen L."/>
        </authorList>
    </citation>
    <scope>NUCLEOTIDE SEQUENCE</scope>
    <source>
        <strain evidence="8">NIES-381</strain>
    </source>
</reference>
<dbReference type="AlphaFoldDB" id="A0A7S1I6B4"/>
<accession>A0A7S1I6B4</accession>
<name>A0A7S1I6B4_9EUGL</name>
<dbReference type="InterPro" id="IPR037185">
    <property type="entry name" value="EmrE-like"/>
</dbReference>
<feature type="transmembrane region" description="Helical" evidence="6">
    <location>
        <begin position="255"/>
        <end position="272"/>
    </location>
</feature>
<gene>
    <name evidence="8" type="ORF">EGYM00392_LOCUS13169</name>
</gene>
<dbReference type="InterPro" id="IPR004853">
    <property type="entry name" value="Sugar_P_trans_dom"/>
</dbReference>
<protein>
    <recommendedName>
        <fullName evidence="7">Sugar phosphate transporter domain-containing protein</fullName>
    </recommendedName>
</protein>
<organism evidence="8">
    <name type="scientific">Eutreptiella gymnastica</name>
    <dbReference type="NCBI Taxonomy" id="73025"/>
    <lineage>
        <taxon>Eukaryota</taxon>
        <taxon>Discoba</taxon>
        <taxon>Euglenozoa</taxon>
        <taxon>Euglenida</taxon>
        <taxon>Spirocuta</taxon>
        <taxon>Euglenophyceae</taxon>
        <taxon>Eutreptiales</taxon>
        <taxon>Eutreptiaceae</taxon>
        <taxon>Eutreptiella</taxon>
    </lineage>
</organism>
<feature type="transmembrane region" description="Helical" evidence="6">
    <location>
        <begin position="42"/>
        <end position="62"/>
    </location>
</feature>
<evidence type="ECO:0000256" key="5">
    <source>
        <dbReference type="SAM" id="MobiDB-lite"/>
    </source>
</evidence>
<feature type="transmembrane region" description="Helical" evidence="6">
    <location>
        <begin position="74"/>
        <end position="92"/>
    </location>
</feature>
<feature type="transmembrane region" description="Helical" evidence="6">
    <location>
        <begin position="131"/>
        <end position="149"/>
    </location>
</feature>
<feature type="transmembrane region" description="Helical" evidence="6">
    <location>
        <begin position="223"/>
        <end position="243"/>
    </location>
</feature>
<sequence>MDERKAQARKAQEIVIACGLNVVSSIGVIFANKHLFEGKAGFQFGTCLTICHFIFSFLACLLLCQAGAFQFKRLPVRGVLPLCVAFSGYVVFNNLSLLHNSVCIYQLAKIACTPAIIAIEKVFYGKVISKGVAPASFVTCCGVAFTVYSELQLNALGLFWAVLAIGANSLYTIWGQTKQQELGAEAMQLLLYQAPISAGFLCLCMPFFDDVSALMQYKFTRGSVALILLTCVLGFGVNASFFLGVGRTSPVTMNILGHFKTVCVFIGGWLIFGDFVSVQKLIGGMFAVAGMVMYGNAKMAASKPKSTSDDVDMAVVGEAATDVKPPASQTPSSASGAVTSP</sequence>
<feature type="domain" description="Sugar phosphate transporter" evidence="7">
    <location>
        <begin position="23"/>
        <end position="294"/>
    </location>
</feature>
<dbReference type="Pfam" id="PF03151">
    <property type="entry name" value="TPT"/>
    <property type="match status" value="1"/>
</dbReference>
<evidence type="ECO:0000256" key="3">
    <source>
        <dbReference type="ARBA" id="ARBA00022989"/>
    </source>
</evidence>
<keyword evidence="3 6" id="KW-1133">Transmembrane helix</keyword>
<feature type="transmembrane region" description="Helical" evidence="6">
    <location>
        <begin position="98"/>
        <end position="119"/>
    </location>
</feature>
<keyword evidence="2 6" id="KW-0812">Transmembrane</keyword>
<evidence type="ECO:0000256" key="6">
    <source>
        <dbReference type="SAM" id="Phobius"/>
    </source>
</evidence>
<evidence type="ECO:0000259" key="7">
    <source>
        <dbReference type="Pfam" id="PF03151"/>
    </source>
</evidence>
<dbReference type="GO" id="GO:0016020">
    <property type="term" value="C:membrane"/>
    <property type="evidence" value="ECO:0007669"/>
    <property type="project" value="UniProtKB-SubCell"/>
</dbReference>